<dbReference type="Gene3D" id="4.10.1100.10">
    <property type="entry name" value="Transcription factor, SBP-box domain"/>
    <property type="match status" value="1"/>
</dbReference>
<keyword evidence="3" id="KW-1185">Reference proteome</keyword>
<dbReference type="AlphaFoldDB" id="A0A2J8AGT6"/>
<sequence>MDWNAVTFEAWDATRGAPKRRRAGDANPSCSVLGCAVDLSDAKPYFKRHCICIKMRYCQQCGHFESLDQFIGANR</sequence>
<comment type="caution">
    <text evidence="2">The sequence shown here is derived from an EMBL/GenBank/DDBJ whole genome shotgun (WGS) entry which is preliminary data.</text>
</comment>
<dbReference type="OrthoDB" id="514967at2759"/>
<name>A0A2J8AGT6_9CHLO</name>
<dbReference type="Proteomes" id="UP000236333">
    <property type="component" value="Unassembled WGS sequence"/>
</dbReference>
<dbReference type="GO" id="GO:0005634">
    <property type="term" value="C:nucleus"/>
    <property type="evidence" value="ECO:0007669"/>
    <property type="project" value="InterPro"/>
</dbReference>
<organism evidence="2 3">
    <name type="scientific">Tetrabaena socialis</name>
    <dbReference type="NCBI Taxonomy" id="47790"/>
    <lineage>
        <taxon>Eukaryota</taxon>
        <taxon>Viridiplantae</taxon>
        <taxon>Chlorophyta</taxon>
        <taxon>core chlorophytes</taxon>
        <taxon>Chlorophyceae</taxon>
        <taxon>CS clade</taxon>
        <taxon>Chlamydomonadales</taxon>
        <taxon>Tetrabaenaceae</taxon>
        <taxon>Tetrabaena</taxon>
    </lineage>
</organism>
<dbReference type="GO" id="GO:0003677">
    <property type="term" value="F:DNA binding"/>
    <property type="evidence" value="ECO:0007669"/>
    <property type="project" value="InterPro"/>
</dbReference>
<dbReference type="Pfam" id="PF03110">
    <property type="entry name" value="SBP"/>
    <property type="match status" value="1"/>
</dbReference>
<feature type="domain" description="SBP-type" evidence="1">
    <location>
        <begin position="27"/>
        <end position="75"/>
    </location>
</feature>
<proteinExistence type="predicted"/>
<accession>A0A2J8AGT6</accession>
<reference evidence="2 3" key="1">
    <citation type="journal article" date="2017" name="Mol. Biol. Evol.">
        <title>The 4-celled Tetrabaena socialis nuclear genome reveals the essential components for genetic control of cell number at the origin of multicellularity in the volvocine lineage.</title>
        <authorList>
            <person name="Featherston J."/>
            <person name="Arakaki Y."/>
            <person name="Hanschen E.R."/>
            <person name="Ferris P.J."/>
            <person name="Michod R.E."/>
            <person name="Olson B.J.S.C."/>
            <person name="Nozaki H."/>
            <person name="Durand P.M."/>
        </authorList>
    </citation>
    <scope>NUCLEOTIDE SEQUENCE [LARGE SCALE GENOMIC DNA]</scope>
    <source>
        <strain evidence="2 3">NIES-571</strain>
    </source>
</reference>
<evidence type="ECO:0000313" key="2">
    <source>
        <dbReference type="EMBL" id="PNH11735.1"/>
    </source>
</evidence>
<dbReference type="SUPFAM" id="SSF103612">
    <property type="entry name" value="SBT domain"/>
    <property type="match status" value="1"/>
</dbReference>
<gene>
    <name evidence="2" type="ORF">TSOC_001403</name>
</gene>
<evidence type="ECO:0000313" key="3">
    <source>
        <dbReference type="Proteomes" id="UP000236333"/>
    </source>
</evidence>
<evidence type="ECO:0000259" key="1">
    <source>
        <dbReference type="PROSITE" id="PS51141"/>
    </source>
</evidence>
<dbReference type="InterPro" id="IPR004333">
    <property type="entry name" value="SBP_dom"/>
</dbReference>
<dbReference type="EMBL" id="PGGS01000023">
    <property type="protein sequence ID" value="PNH11735.1"/>
    <property type="molecule type" value="Genomic_DNA"/>
</dbReference>
<protein>
    <submittedName>
        <fullName evidence="2">Squamosa promoter-binding protein 1</fullName>
    </submittedName>
</protein>
<dbReference type="InterPro" id="IPR036893">
    <property type="entry name" value="SBP_sf"/>
</dbReference>
<dbReference type="PROSITE" id="PS51141">
    <property type="entry name" value="ZF_SBP"/>
    <property type="match status" value="1"/>
</dbReference>